<dbReference type="NCBIfam" id="TIGR03926">
    <property type="entry name" value="T7_EssB"/>
    <property type="match status" value="1"/>
</dbReference>
<feature type="compositionally biased region" description="Basic and acidic residues" evidence="2">
    <location>
        <begin position="377"/>
        <end position="386"/>
    </location>
</feature>
<comment type="caution">
    <text evidence="4">The sequence shown here is derived from an EMBL/GenBank/DDBJ whole genome shotgun (WGS) entry which is preliminary data.</text>
</comment>
<evidence type="ECO:0000313" key="5">
    <source>
        <dbReference type="Proteomes" id="UP000295416"/>
    </source>
</evidence>
<feature type="transmembrane region" description="Helical" evidence="3">
    <location>
        <begin position="219"/>
        <end position="242"/>
    </location>
</feature>
<comment type="similarity">
    <text evidence="1">Belongs to the EssB family.</text>
</comment>
<dbReference type="Pfam" id="PF10140">
    <property type="entry name" value="YukC"/>
    <property type="match status" value="1"/>
</dbReference>
<dbReference type="InterPro" id="IPR042565">
    <property type="entry name" value="T7SS_EssB_C"/>
</dbReference>
<keyword evidence="3" id="KW-0812">Transmembrane</keyword>
<evidence type="ECO:0000256" key="1">
    <source>
        <dbReference type="ARBA" id="ARBA00010163"/>
    </source>
</evidence>
<evidence type="ECO:0000256" key="3">
    <source>
        <dbReference type="SAM" id="Phobius"/>
    </source>
</evidence>
<evidence type="ECO:0000256" key="2">
    <source>
        <dbReference type="SAM" id="MobiDB-lite"/>
    </source>
</evidence>
<keyword evidence="3" id="KW-1133">Transmembrane helix</keyword>
<dbReference type="AlphaFoldDB" id="A0A4R2PBD0"/>
<name>A0A4R2PBD0_9BACL</name>
<dbReference type="Proteomes" id="UP000295416">
    <property type="component" value="Unassembled WGS sequence"/>
</dbReference>
<keyword evidence="5" id="KW-1185">Reference proteome</keyword>
<accession>A0A4R2PBD0</accession>
<dbReference type="Gene3D" id="1.10.510.10">
    <property type="entry name" value="Transferase(Phosphotransferase) domain 1"/>
    <property type="match status" value="1"/>
</dbReference>
<gene>
    <name evidence="4" type="ORF">EV207_10388</name>
</gene>
<sequence>MSVEKPTYLEKKLEAAITKDNGYAFIFQNEKIKLDHELEIDMIKEIDPSFNKEIIMTEDELKITIHPPAEYQSFQRIHSKDDRSKWLFSHHLVKRVMKHSLHRLHLIVCPENIMFDRSLEPAFLHYGVMESLPPYENEEERLLLEVKATVAAAVDKSYTFEQYLNFHETLKLGPDTKEIFTVKGLDDLLALIQDHIDQLEKKDKTLVHIPNKKWKGQRYVMIGLIVCLVPAIIYTCYSIFFLQPKQEAFAESGQSFLSNDYSQVVDALGRYSVDEMPKVVQYELATSYIINESLTEEQKKNVQSTLTLQSDPQYYAYWIHVGRGESEKALDIARSLEDRDLIMFGLLKYRKEIKADDDLTGEEKQQKVQDIQSEIDEYMKEQKEQEQQDQQSQETQAQPEQKADQQDAKTQKKQPADNKKEDKAKDAASKKADQQKKESPKE</sequence>
<protein>
    <submittedName>
        <fullName evidence="4">Type VII secretion protein EssB</fullName>
    </submittedName>
</protein>
<dbReference type="OrthoDB" id="4975281at2"/>
<reference evidence="4 5" key="1">
    <citation type="submission" date="2019-03" db="EMBL/GenBank/DDBJ databases">
        <title>Genomic Encyclopedia of Type Strains, Phase IV (KMG-IV): sequencing the most valuable type-strain genomes for metagenomic binning, comparative biology and taxonomic classification.</title>
        <authorList>
            <person name="Goeker M."/>
        </authorList>
    </citation>
    <scope>NUCLEOTIDE SEQUENCE [LARGE SCALE GENOMIC DNA]</scope>
    <source>
        <strain evidence="4 5">DSM 19377</strain>
    </source>
</reference>
<dbReference type="RefSeq" id="WP_132743754.1">
    <property type="nucleotide sequence ID" value="NZ_SLXK01000003.1"/>
</dbReference>
<dbReference type="Gene3D" id="1.25.40.680">
    <property type="entry name" value="Type VII secretion system EssB, C-terminal-like domain"/>
    <property type="match status" value="1"/>
</dbReference>
<dbReference type="EMBL" id="SLXK01000003">
    <property type="protein sequence ID" value="TCP31205.1"/>
    <property type="molecule type" value="Genomic_DNA"/>
</dbReference>
<dbReference type="InterPro" id="IPR018778">
    <property type="entry name" value="T7SS_EssB"/>
</dbReference>
<feature type="compositionally biased region" description="Low complexity" evidence="2">
    <location>
        <begin position="388"/>
        <end position="400"/>
    </location>
</feature>
<feature type="compositionally biased region" description="Basic and acidic residues" evidence="2">
    <location>
        <begin position="401"/>
        <end position="442"/>
    </location>
</feature>
<feature type="region of interest" description="Disordered" evidence="2">
    <location>
        <begin position="375"/>
        <end position="442"/>
    </location>
</feature>
<organism evidence="4 5">
    <name type="scientific">Scopulibacillus darangshiensis</name>
    <dbReference type="NCBI Taxonomy" id="442528"/>
    <lineage>
        <taxon>Bacteria</taxon>
        <taxon>Bacillati</taxon>
        <taxon>Bacillota</taxon>
        <taxon>Bacilli</taxon>
        <taxon>Bacillales</taxon>
        <taxon>Sporolactobacillaceae</taxon>
        <taxon>Scopulibacillus</taxon>
    </lineage>
</organism>
<evidence type="ECO:0000313" key="4">
    <source>
        <dbReference type="EMBL" id="TCP31205.1"/>
    </source>
</evidence>
<keyword evidence="3" id="KW-0472">Membrane</keyword>
<proteinExistence type="inferred from homology"/>